<reference evidence="2 3" key="1">
    <citation type="journal article" date="2020" name="IScience">
        <title>Genome Sequencing of the Endangered Kingdonia uniflora (Circaeasteraceae, Ranunculales) Reveals Potential Mechanisms of Evolutionary Specialization.</title>
        <authorList>
            <person name="Sun Y."/>
            <person name="Deng T."/>
            <person name="Zhang A."/>
            <person name="Moore M.J."/>
            <person name="Landis J.B."/>
            <person name="Lin N."/>
            <person name="Zhang H."/>
            <person name="Zhang X."/>
            <person name="Huang J."/>
            <person name="Zhang X."/>
            <person name="Sun H."/>
            <person name="Wang H."/>
        </authorList>
    </citation>
    <scope>NUCLEOTIDE SEQUENCE [LARGE SCALE GENOMIC DNA]</scope>
    <source>
        <strain evidence="2">TB1705</strain>
        <tissue evidence="2">Leaf</tissue>
    </source>
</reference>
<keyword evidence="3" id="KW-1185">Reference proteome</keyword>
<evidence type="ECO:0000313" key="2">
    <source>
        <dbReference type="EMBL" id="KAF6144515.1"/>
    </source>
</evidence>
<protein>
    <recommendedName>
        <fullName evidence="4">Reverse transcriptase zinc-binding domain-containing protein</fullName>
    </recommendedName>
</protein>
<organism evidence="2 3">
    <name type="scientific">Kingdonia uniflora</name>
    <dbReference type="NCBI Taxonomy" id="39325"/>
    <lineage>
        <taxon>Eukaryota</taxon>
        <taxon>Viridiplantae</taxon>
        <taxon>Streptophyta</taxon>
        <taxon>Embryophyta</taxon>
        <taxon>Tracheophyta</taxon>
        <taxon>Spermatophyta</taxon>
        <taxon>Magnoliopsida</taxon>
        <taxon>Ranunculales</taxon>
        <taxon>Circaeasteraceae</taxon>
        <taxon>Kingdonia</taxon>
    </lineage>
</organism>
<gene>
    <name evidence="2" type="ORF">GIB67_023961</name>
</gene>
<feature type="chain" id="PRO_5029784707" description="Reverse transcriptase zinc-binding domain-containing protein" evidence="1">
    <location>
        <begin position="22"/>
        <end position="218"/>
    </location>
</feature>
<proteinExistence type="predicted"/>
<name>A0A7J7LPC3_9MAGN</name>
<evidence type="ECO:0000256" key="1">
    <source>
        <dbReference type="SAM" id="SignalP"/>
    </source>
</evidence>
<dbReference type="AlphaFoldDB" id="A0A7J7LPC3"/>
<feature type="signal peptide" evidence="1">
    <location>
        <begin position="1"/>
        <end position="21"/>
    </location>
</feature>
<sequence>MKILAGLLGVELGLICGGTAGGDVALINSIVAPPTAWNSCNVHLDSIIQIHKWSAPPVIMDFLSENGIHLNVIPICCSDSDTRVWKHDPQGNFSVHSAFSLLNKLLPLVWWFKYTNLKVVHPKIVAFTWRLCRNALATTEDNLIKRGKAGFDITTRIHSGAFIGVLFGGLGTIAFDANVKPLSLLRNGVRVKTGGKSGLKLTLLLQVLLSKRSSPLKI</sequence>
<evidence type="ECO:0008006" key="4">
    <source>
        <dbReference type="Google" id="ProtNLM"/>
    </source>
</evidence>
<dbReference type="EMBL" id="JACGCM010002117">
    <property type="protein sequence ID" value="KAF6144515.1"/>
    <property type="molecule type" value="Genomic_DNA"/>
</dbReference>
<evidence type="ECO:0000313" key="3">
    <source>
        <dbReference type="Proteomes" id="UP000541444"/>
    </source>
</evidence>
<accession>A0A7J7LPC3</accession>
<comment type="caution">
    <text evidence="2">The sequence shown here is derived from an EMBL/GenBank/DDBJ whole genome shotgun (WGS) entry which is preliminary data.</text>
</comment>
<dbReference type="Proteomes" id="UP000541444">
    <property type="component" value="Unassembled WGS sequence"/>
</dbReference>
<keyword evidence="1" id="KW-0732">Signal</keyword>